<name>A0ACB9XZ94_CHAAC</name>
<evidence type="ECO:0000313" key="2">
    <source>
        <dbReference type="Proteomes" id="UP001057452"/>
    </source>
</evidence>
<dbReference type="Proteomes" id="UP001057452">
    <property type="component" value="Chromosome 1"/>
</dbReference>
<protein>
    <submittedName>
        <fullName evidence="1">Uncharacterized protein</fullName>
    </submittedName>
</protein>
<reference evidence="1" key="1">
    <citation type="submission" date="2022-05" db="EMBL/GenBank/DDBJ databases">
        <title>Chromosome-level genome of Chaenocephalus aceratus.</title>
        <authorList>
            <person name="Park H."/>
        </authorList>
    </citation>
    <scope>NUCLEOTIDE SEQUENCE</scope>
    <source>
        <strain evidence="1">KU_202001</strain>
    </source>
</reference>
<proteinExistence type="predicted"/>
<gene>
    <name evidence="1" type="ORF">KUCAC02_016065</name>
</gene>
<accession>A0ACB9XZ94</accession>
<dbReference type="EMBL" id="CM043785">
    <property type="protein sequence ID" value="KAI4833151.1"/>
    <property type="molecule type" value="Genomic_DNA"/>
</dbReference>
<organism evidence="1 2">
    <name type="scientific">Chaenocephalus aceratus</name>
    <name type="common">Blackfin icefish</name>
    <name type="synonym">Chaenichthys aceratus</name>
    <dbReference type="NCBI Taxonomy" id="36190"/>
    <lineage>
        <taxon>Eukaryota</taxon>
        <taxon>Metazoa</taxon>
        <taxon>Chordata</taxon>
        <taxon>Craniata</taxon>
        <taxon>Vertebrata</taxon>
        <taxon>Euteleostomi</taxon>
        <taxon>Actinopterygii</taxon>
        <taxon>Neopterygii</taxon>
        <taxon>Teleostei</taxon>
        <taxon>Neoteleostei</taxon>
        <taxon>Acanthomorphata</taxon>
        <taxon>Eupercaria</taxon>
        <taxon>Perciformes</taxon>
        <taxon>Notothenioidei</taxon>
        <taxon>Channichthyidae</taxon>
        <taxon>Chaenocephalus</taxon>
    </lineage>
</organism>
<keyword evidence="2" id="KW-1185">Reference proteome</keyword>
<sequence>MLNDKLGSKEQRVGDGGLVPVSLRVDLLYYRQETWTQSIVNNDHINFHWKREIRSGRKAAKIEPPVSFMTGYFQADGDKESLHVIETHYSTA</sequence>
<comment type="caution">
    <text evidence="1">The sequence shown here is derived from an EMBL/GenBank/DDBJ whole genome shotgun (WGS) entry which is preliminary data.</text>
</comment>
<evidence type="ECO:0000313" key="1">
    <source>
        <dbReference type="EMBL" id="KAI4833151.1"/>
    </source>
</evidence>